<feature type="transmembrane region" description="Helical" evidence="1">
    <location>
        <begin position="359"/>
        <end position="382"/>
    </location>
</feature>
<organism evidence="3 4">
    <name type="scientific">Pseudooceanicola pacificus</name>
    <dbReference type="NCBI Taxonomy" id="2676438"/>
    <lineage>
        <taxon>Bacteria</taxon>
        <taxon>Pseudomonadati</taxon>
        <taxon>Pseudomonadota</taxon>
        <taxon>Alphaproteobacteria</taxon>
        <taxon>Rhodobacterales</taxon>
        <taxon>Paracoccaceae</taxon>
        <taxon>Pseudooceanicola</taxon>
    </lineage>
</organism>
<dbReference type="Pfam" id="PF01970">
    <property type="entry name" value="TctA"/>
    <property type="match status" value="1"/>
</dbReference>
<name>A0A844W580_9RHOB</name>
<feature type="transmembrane region" description="Helical" evidence="1">
    <location>
        <begin position="197"/>
        <end position="221"/>
    </location>
</feature>
<dbReference type="RefSeq" id="WP_160382488.1">
    <property type="nucleotide sequence ID" value="NZ_WNXQ01000004.1"/>
</dbReference>
<feature type="transmembrane region" description="Helical" evidence="1">
    <location>
        <begin position="324"/>
        <end position="347"/>
    </location>
</feature>
<feature type="transmembrane region" description="Helical" evidence="1">
    <location>
        <begin position="167"/>
        <end position="185"/>
    </location>
</feature>
<feature type="transmembrane region" description="Helical" evidence="1">
    <location>
        <begin position="16"/>
        <end position="37"/>
    </location>
</feature>
<feature type="transmembrane region" description="Helical" evidence="1">
    <location>
        <begin position="145"/>
        <end position="161"/>
    </location>
</feature>
<evidence type="ECO:0000313" key="4">
    <source>
        <dbReference type="Proteomes" id="UP000443843"/>
    </source>
</evidence>
<evidence type="ECO:0000256" key="1">
    <source>
        <dbReference type="SAM" id="Phobius"/>
    </source>
</evidence>
<sequence>MIDTVLSAFTLALDPINLLFIALGIMLGIIIGVLPGLGSVTAMAVLIPLTYYMSPLAAIAFLVGVNKGGTSGGAIPAILMNSPGSPEAAATAWDGYPMAQKGQAFRAMKFALFSSVTGDTISDILLIVLVVPFAAFALQFGPVEYTAVLLFSFALIAGIAGDSPLKSGMAIFIGIFLSTVGLDPVSSTPRFTFGTIALYDGFSLAALAIGTLALGSVVMQISDLSTGRARDDFGANQADTPEGRRLPAREFFSYWRTLIRGALTGSLVGMLPGLGVTLASFLSYSAARRASKNGHNFGKGEPEGIIATESANSAVVGSNLIPTIALGIPGNIAAALLIGALTIHGVVPGPFMLQMHGDLIYGLFASMIIANVIHLVIGRAGLSLWAQFARVPRRLILPPVLMFCIFGIFLPSQSVWDVGVVMAFAGIGMLMTRVGVSVVCLVIGFLLGSMFETSLRQALLLYRADGLAVLASPIAAVFLILTVWVVVRAAQRARKQPSQQDAAA</sequence>
<feature type="transmembrane region" description="Helical" evidence="1">
    <location>
        <begin position="258"/>
        <end position="282"/>
    </location>
</feature>
<dbReference type="AlphaFoldDB" id="A0A844W580"/>
<evidence type="ECO:0000259" key="2">
    <source>
        <dbReference type="Pfam" id="PF01970"/>
    </source>
</evidence>
<dbReference type="Proteomes" id="UP000443843">
    <property type="component" value="Unassembled WGS sequence"/>
</dbReference>
<keyword evidence="4" id="KW-1185">Reference proteome</keyword>
<keyword evidence="1" id="KW-0812">Transmembrane</keyword>
<dbReference type="PRINTS" id="PR00173">
    <property type="entry name" value="EDTRNSPORT"/>
</dbReference>
<protein>
    <submittedName>
        <fullName evidence="3">Tricarboxylate transporter family protein</fullName>
    </submittedName>
</protein>
<gene>
    <name evidence="3" type="ORF">GLS40_09330</name>
</gene>
<feature type="transmembrane region" description="Helical" evidence="1">
    <location>
        <begin position="467"/>
        <end position="487"/>
    </location>
</feature>
<feature type="domain" description="DUF112" evidence="2">
    <location>
        <begin position="18"/>
        <end position="443"/>
    </location>
</feature>
<feature type="transmembrane region" description="Helical" evidence="1">
    <location>
        <begin position="44"/>
        <end position="63"/>
    </location>
</feature>
<dbReference type="PANTHER" id="PTHR35342">
    <property type="entry name" value="TRICARBOXYLIC TRANSPORT PROTEIN"/>
    <property type="match status" value="1"/>
</dbReference>
<proteinExistence type="predicted"/>
<keyword evidence="1" id="KW-0472">Membrane</keyword>
<keyword evidence="1" id="KW-1133">Transmembrane helix</keyword>
<comment type="caution">
    <text evidence="3">The sequence shown here is derived from an EMBL/GenBank/DDBJ whole genome shotgun (WGS) entry which is preliminary data.</text>
</comment>
<feature type="transmembrane region" description="Helical" evidence="1">
    <location>
        <begin position="394"/>
        <end position="412"/>
    </location>
</feature>
<feature type="transmembrane region" description="Helical" evidence="1">
    <location>
        <begin position="418"/>
        <end position="447"/>
    </location>
</feature>
<dbReference type="PANTHER" id="PTHR35342:SF5">
    <property type="entry name" value="TRICARBOXYLIC TRANSPORT PROTEIN"/>
    <property type="match status" value="1"/>
</dbReference>
<dbReference type="InterPro" id="IPR002823">
    <property type="entry name" value="DUF112_TM"/>
</dbReference>
<feature type="transmembrane region" description="Helical" evidence="1">
    <location>
        <begin position="120"/>
        <end position="138"/>
    </location>
</feature>
<accession>A0A844W580</accession>
<reference evidence="3 4" key="1">
    <citation type="submission" date="2019-11" db="EMBL/GenBank/DDBJ databases">
        <title>Pseudooceanicola pacifica sp. nov., isolated from deep-sea sediment of the Pacific Ocean.</title>
        <authorList>
            <person name="Lyu L."/>
        </authorList>
    </citation>
    <scope>NUCLEOTIDE SEQUENCE [LARGE SCALE GENOMIC DNA]</scope>
    <source>
        <strain evidence="3 4">216_PA32_1</strain>
    </source>
</reference>
<evidence type="ECO:0000313" key="3">
    <source>
        <dbReference type="EMBL" id="MWB78225.1"/>
    </source>
</evidence>
<dbReference type="EMBL" id="WNXQ01000004">
    <property type="protein sequence ID" value="MWB78225.1"/>
    <property type="molecule type" value="Genomic_DNA"/>
</dbReference>